<sequence length="60" mass="6609">MEGRGAAALAAVAEHLAQRDHNPNGLDREQFASRVQWRQAILETTSRITTLSERGGAFFV</sequence>
<dbReference type="Proteomes" id="UP001257627">
    <property type="component" value="Unassembled WGS sequence"/>
</dbReference>
<gene>
    <name evidence="1" type="ORF">PU648_53455</name>
</gene>
<reference evidence="1 2" key="1">
    <citation type="submission" date="2023-02" db="EMBL/GenBank/DDBJ databases">
        <authorList>
            <person name="Maleckis M."/>
        </authorList>
    </citation>
    <scope>NUCLEOTIDE SEQUENCE [LARGE SCALE GENOMIC DNA]</scope>
    <source>
        <strain evidence="1 2">P8-A2</strain>
    </source>
</reference>
<proteinExistence type="predicted"/>
<dbReference type="EMBL" id="JARAKF010000002">
    <property type="protein sequence ID" value="MDU9000942.1"/>
    <property type="molecule type" value="Genomic_DNA"/>
</dbReference>
<protein>
    <submittedName>
        <fullName evidence="1">Uncharacterized protein</fullName>
    </submittedName>
</protein>
<accession>A0ABU3V432</accession>
<name>A0ABU3V432_9ACTN</name>
<organism evidence="1 2">
    <name type="scientific">Streptomyces mirabilis</name>
    <dbReference type="NCBI Taxonomy" id="68239"/>
    <lineage>
        <taxon>Bacteria</taxon>
        <taxon>Bacillati</taxon>
        <taxon>Actinomycetota</taxon>
        <taxon>Actinomycetes</taxon>
        <taxon>Kitasatosporales</taxon>
        <taxon>Streptomycetaceae</taxon>
        <taxon>Streptomyces</taxon>
    </lineage>
</organism>
<evidence type="ECO:0000313" key="2">
    <source>
        <dbReference type="Proteomes" id="UP001257627"/>
    </source>
</evidence>
<dbReference type="RefSeq" id="WP_143606461.1">
    <property type="nucleotide sequence ID" value="NZ_JAPEMK010000003.1"/>
</dbReference>
<keyword evidence="2" id="KW-1185">Reference proteome</keyword>
<comment type="caution">
    <text evidence="1">The sequence shown here is derived from an EMBL/GenBank/DDBJ whole genome shotgun (WGS) entry which is preliminary data.</text>
</comment>
<evidence type="ECO:0000313" key="1">
    <source>
        <dbReference type="EMBL" id="MDU9000942.1"/>
    </source>
</evidence>